<dbReference type="SUPFAM" id="SSF46955">
    <property type="entry name" value="Putative DNA-binding domain"/>
    <property type="match status" value="1"/>
</dbReference>
<name>A0A7W4UJG2_9CELL</name>
<dbReference type="Gene3D" id="1.10.1660.10">
    <property type="match status" value="1"/>
</dbReference>
<reference evidence="3 4" key="2">
    <citation type="submission" date="2020-08" db="EMBL/GenBank/DDBJ databases">
        <authorList>
            <person name="Partida-Martinez L."/>
            <person name="Huntemann M."/>
            <person name="Clum A."/>
            <person name="Wang J."/>
            <person name="Palaniappan K."/>
            <person name="Ritter S."/>
            <person name="Chen I.-M."/>
            <person name="Stamatis D."/>
            <person name="Reddy T."/>
            <person name="O'Malley R."/>
            <person name="Daum C."/>
            <person name="Shapiro N."/>
            <person name="Ivanova N."/>
            <person name="Kyrpides N."/>
            <person name="Woyke T."/>
        </authorList>
    </citation>
    <scope>NUCLEOTIDE SEQUENCE [LARGE SCALE GENOMIC DNA]</scope>
    <source>
        <strain evidence="3 4">RAS26</strain>
    </source>
</reference>
<reference evidence="3 4" key="1">
    <citation type="submission" date="2020-08" db="EMBL/GenBank/DDBJ databases">
        <title>The Agave Microbiome: Exploring the role of microbial communities in plant adaptations to desert environments.</title>
        <authorList>
            <person name="Partida-Martinez L.P."/>
        </authorList>
    </citation>
    <scope>NUCLEOTIDE SEQUENCE [LARGE SCALE GENOMIC DNA]</scope>
    <source>
        <strain evidence="3 4">RAS26</strain>
    </source>
</reference>
<dbReference type="RefSeq" id="WP_183298018.1">
    <property type="nucleotide sequence ID" value="NZ_JACHVX010000008.1"/>
</dbReference>
<dbReference type="InterPro" id="IPR047057">
    <property type="entry name" value="MerR_fam"/>
</dbReference>
<dbReference type="PANTHER" id="PTHR30204">
    <property type="entry name" value="REDOX-CYCLING DRUG-SENSING TRANSCRIPTIONAL ACTIVATOR SOXR"/>
    <property type="match status" value="1"/>
</dbReference>
<sequence length="267" mass="29739">MLTISQLASYAGVTVRAVRHYHQIGLLPEPERDRSGYRTYDAAAVVRLIRIHTLADSGVPLARVQELLDAGPDEFAAGVRAIDRELRAEVRRLQATRQRLTRLAAGDHLALPPCVVDYLDRVRALGVDEAYVEMERDSWIMVAAQVPDQIDAIMAQKNLELDDPDMVRFYQLIGGALDWSPEDPRVVEVADVLERLMVRAVAEGKVGPDDFDDQFVDFLDSTMRTAAPAAQRLVEILRERGWGGWTRIERVPADRLTPSPAAPGPLP</sequence>
<dbReference type="PRINTS" id="PR00040">
    <property type="entry name" value="HTHMERR"/>
</dbReference>
<dbReference type="CDD" id="cd00592">
    <property type="entry name" value="HTH_MerR-like"/>
    <property type="match status" value="1"/>
</dbReference>
<evidence type="ECO:0000256" key="1">
    <source>
        <dbReference type="ARBA" id="ARBA00023125"/>
    </source>
</evidence>
<feature type="domain" description="HTH merR-type" evidence="2">
    <location>
        <begin position="1"/>
        <end position="70"/>
    </location>
</feature>
<proteinExistence type="predicted"/>
<dbReference type="GO" id="GO:0003700">
    <property type="term" value="F:DNA-binding transcription factor activity"/>
    <property type="evidence" value="ECO:0007669"/>
    <property type="project" value="InterPro"/>
</dbReference>
<dbReference type="PROSITE" id="PS50937">
    <property type="entry name" value="HTH_MERR_2"/>
    <property type="match status" value="1"/>
</dbReference>
<dbReference type="Pfam" id="PF13411">
    <property type="entry name" value="MerR_1"/>
    <property type="match status" value="1"/>
</dbReference>
<keyword evidence="1 3" id="KW-0238">DNA-binding</keyword>
<dbReference type="InterPro" id="IPR000551">
    <property type="entry name" value="MerR-type_HTH_dom"/>
</dbReference>
<dbReference type="Proteomes" id="UP000518206">
    <property type="component" value="Unassembled WGS sequence"/>
</dbReference>
<dbReference type="SMART" id="SM00422">
    <property type="entry name" value="HTH_MERR"/>
    <property type="match status" value="1"/>
</dbReference>
<evidence type="ECO:0000313" key="3">
    <source>
        <dbReference type="EMBL" id="MBB2925289.1"/>
    </source>
</evidence>
<gene>
    <name evidence="3" type="ORF">FHR80_004229</name>
</gene>
<evidence type="ECO:0000259" key="2">
    <source>
        <dbReference type="PROSITE" id="PS50937"/>
    </source>
</evidence>
<comment type="caution">
    <text evidence="3">The sequence shown here is derived from an EMBL/GenBank/DDBJ whole genome shotgun (WGS) entry which is preliminary data.</text>
</comment>
<dbReference type="PANTHER" id="PTHR30204:SF93">
    <property type="entry name" value="HTH MERR-TYPE DOMAIN-CONTAINING PROTEIN"/>
    <property type="match status" value="1"/>
</dbReference>
<dbReference type="AlphaFoldDB" id="A0A7W4UJG2"/>
<dbReference type="EMBL" id="JACHVX010000008">
    <property type="protein sequence ID" value="MBB2925289.1"/>
    <property type="molecule type" value="Genomic_DNA"/>
</dbReference>
<evidence type="ECO:0000313" key="4">
    <source>
        <dbReference type="Proteomes" id="UP000518206"/>
    </source>
</evidence>
<dbReference type="InterPro" id="IPR009061">
    <property type="entry name" value="DNA-bd_dom_put_sf"/>
</dbReference>
<protein>
    <submittedName>
        <fullName evidence="3">DNA-binding transcriptional MerR regulator</fullName>
    </submittedName>
</protein>
<organism evidence="3 4">
    <name type="scientific">Cellulomonas cellasea</name>
    <dbReference type="NCBI Taxonomy" id="43670"/>
    <lineage>
        <taxon>Bacteria</taxon>
        <taxon>Bacillati</taxon>
        <taxon>Actinomycetota</taxon>
        <taxon>Actinomycetes</taxon>
        <taxon>Micrococcales</taxon>
        <taxon>Cellulomonadaceae</taxon>
        <taxon>Cellulomonas</taxon>
    </lineage>
</organism>
<accession>A0A7W4UJG2</accession>
<dbReference type="GO" id="GO:0003677">
    <property type="term" value="F:DNA binding"/>
    <property type="evidence" value="ECO:0007669"/>
    <property type="project" value="UniProtKB-KW"/>
</dbReference>